<dbReference type="PANTHER" id="PTHR12609">
    <property type="entry name" value="MICROTUBULE ASSOCIATED PROTEIN XMAP215"/>
    <property type="match status" value="1"/>
</dbReference>
<dbReference type="InterPro" id="IPR011989">
    <property type="entry name" value="ARM-like"/>
</dbReference>
<dbReference type="FunFam" id="1.25.10.10:FF:000165">
    <property type="entry name" value="Protein MOR1"/>
    <property type="match status" value="1"/>
</dbReference>
<dbReference type="PROSITE" id="PS50179">
    <property type="entry name" value="VHS"/>
    <property type="match status" value="1"/>
</dbReference>
<dbReference type="FunFam" id="1.25.10.10:FF:000121">
    <property type="entry name" value="Protein MOR1"/>
    <property type="match status" value="1"/>
</dbReference>
<dbReference type="InterPro" id="IPR021133">
    <property type="entry name" value="HEAT_type_2"/>
</dbReference>
<dbReference type="FunFam" id="1.25.10.10:FF:000019">
    <property type="entry name" value="Cytoskeleton-associated protein 5"/>
    <property type="match status" value="1"/>
</dbReference>
<evidence type="ECO:0000256" key="3">
    <source>
        <dbReference type="ARBA" id="ARBA00022701"/>
    </source>
</evidence>
<evidence type="ECO:0000313" key="13">
    <source>
        <dbReference type="EMBL" id="KAK7268294.1"/>
    </source>
</evidence>
<keyword evidence="5" id="KW-0206">Cytoskeleton</keyword>
<dbReference type="GO" id="GO:0046785">
    <property type="term" value="P:microtubule polymerization"/>
    <property type="evidence" value="ECO:0007669"/>
    <property type="project" value="InterPro"/>
</dbReference>
<evidence type="ECO:0000259" key="12">
    <source>
        <dbReference type="PROSITE" id="PS50179"/>
    </source>
</evidence>
<reference evidence="13 14" key="1">
    <citation type="submission" date="2024-01" db="EMBL/GenBank/DDBJ databases">
        <title>The genomes of 5 underutilized Papilionoideae crops provide insights into root nodulation and disease resistanc.</title>
        <authorList>
            <person name="Yuan L."/>
        </authorList>
    </citation>
    <scope>NUCLEOTIDE SEQUENCE [LARGE SCALE GENOMIC DNA]</scope>
    <source>
        <strain evidence="13">ZHUSHIDOU_FW_LH</strain>
        <tissue evidence="13">Leaf</tissue>
    </source>
</reference>
<dbReference type="InterPro" id="IPR016024">
    <property type="entry name" value="ARM-type_fold"/>
</dbReference>
<evidence type="ECO:0000256" key="4">
    <source>
        <dbReference type="ARBA" id="ARBA00022737"/>
    </source>
</evidence>
<dbReference type="Pfam" id="PF21041">
    <property type="entry name" value="XMAP215_CLASP_TOG"/>
    <property type="match status" value="3"/>
</dbReference>
<dbReference type="InterPro" id="IPR024395">
    <property type="entry name" value="CLASP_N_dom"/>
</dbReference>
<evidence type="ECO:0000256" key="11">
    <source>
        <dbReference type="SAM" id="MobiDB-lite"/>
    </source>
</evidence>
<sequence>MSEEEKLLKEAKKLPWEDRLFHKNWKVRNEANIDLASLCDSISDPKDPRIREFGPFFKKTVADSNAPVQEKALDALIAYLRAADADAGRYGKEVCDSVVAKCLTGRTKTVEKAQAVFMLWVELEAVDAFLDSMEKAIKNKVAKAVVPAIDVMFQALSEFGAKIVPPKRLLKMLPELFDHPDQNVRASSKGLTLELCRWIGKDHVKAILFEKMRDTMKKELEAELVNVTGTAKPSRKIRSEQDKEPEQEAVSEVVGPGPSEESGNDAPKEIDQYDLVDPVDILTPLEKSGFWEGVKATKWSERKEAVAELTKLASTIRISPGDFSEICRTLKKLITDVNIAVAVEAVQAIGNLARGLRTHFSASSRFLLPVLLEKLKEKKPTMTEALTQTLQAIHKAGCISLVDIVEDVKTATKNKVPLVRSLTLAWVTFCIETSNKGVITKVHKDYVPICMESLNDGTPEVRDAAFSVLAAIAKSVGMRPLERSLEKLDDVRRKKLSEMISGSEDAVPGGSATAPVHNTRASVSSAESSESAIVKRSAASMLSGKRPVQAAPASKKGAVAKTGTNKKADGVAPAKASKSIELPEDVEPSEMSLDEIESRIGSLIQSDTITLLKSAVWKERLEAIASLKQQVEGLQDNLDQSVEILIRLLSTLPGWGEKNVQVQQQVIEVVTHIASTATKFPKKCVVLCLSGLSERVADIKTRAHAMKCLTTFSEAVGPGFIFERLYKIMKEHKNPKVLSEGILWMVSAVEDFGVSHLKLKDLIDFLKETGLQSSAAATRNASIKLLGVLHRFVGPDIKGFLTDVKPALLSALDTEYEKNPFEGASAAPKRTIRASDSSSSAVAGGLDSLPREDISGKITPTLLKSLESPDWKVRMESVEAVNKILEEANKRIQATGTGELFGALRGRLFDSNKNIVMATLTTIGNVASAMGQAVEKASKGILSDILKCLGDNKKHMRECALNTLDTWLAAVHLDKMVPYVTIALTDSKLGAEGRKDLFDWLSRQLSGLSSFAEAAQLLKPASSAMTDKSSDVRKAAEACINEILRVSGHEMIEKMVKDIHGPALALVLEKLKPYGAFQESFETARAVSVGATSKGVSKAGKSTANGVSKHGNRAVSSRAVATKGNRSDSITVQDIAVQSQALLNIKDSNKDDRERMVVRRFKFEDPRIEQIQDLENDMMKYFREDLHRRLLSADFKKQVDGLEMLQKALPSIAKEIIEVLDILLRWFVLQFCKSNTTCLLKVLEFLPELLDTLKDEGYSLTESEVALFLPCLVEKLGHNIEKVREKMRELTKQFVIVYSASKCFPYILEGLRSKNNRTRIECADLIGFIIDHHGAEISGQLKSLQIVASLTAERDGEIRKAALNTLATGYKILGEDIWRFVGKLTDAQKSMLDDRFKWKVREMEKKKEGKPGEARAILRRSVRENGSDVAEQSGEIARSLSGPILRKNYAPPELNTERQSMPRPLTVASGPTDWNEALDIISFGSPEQSVEGMKVVCHELAQATSDPEGSAMDELVKDADRLVSCLANKVARTFDFSLTGASSRSCKYVLNTLMQTFQNKRLAYAVKESTLDSLITELLLWLLDDRVPHMDDGSQLLKALNVLMLKILDNADRTSSFVVLINLLRPLDPSRWPSPASNESFASRNQKFSDLVVKCLIKLTKVLQSTIYDVDLDRILQSIHLYLQDLGMEEIRRRAGADDKPLRMVKTVLHELVKLRGAAIKGHLSMVPIDAKPQPIILAYIELNLETLAAARMLTASGPGGQNHWSDSATNNSASGTHSADAQLKQELAAIFKKIGEKQTCTIGLYELYRITQLYPKVDIFAQLQNASEAFRTYIRDGLAQMEKNAAAGRTPSSLPMSTPPPASLNISSPDFAPLSPVNVNPLGDAKLNVKPEPTHFNLPPSFNEENRAINSFTSRALGSDYASGDQRNERFMTGVTSGTLDAIRERMKSMQIAAAAGSADSGARPLTNVNDNLNHGFPPSQIPHASEHVGNENTLQGGVLPMDEKALSGLQARMERLKSGSLEPL</sequence>
<evidence type="ECO:0000256" key="1">
    <source>
        <dbReference type="ARBA" id="ARBA00004245"/>
    </source>
</evidence>
<keyword evidence="3" id="KW-0493">Microtubule</keyword>
<evidence type="ECO:0000256" key="2">
    <source>
        <dbReference type="ARBA" id="ARBA00022490"/>
    </source>
</evidence>
<feature type="region of interest" description="Disordered" evidence="11">
    <location>
        <begin position="499"/>
        <end position="576"/>
    </location>
</feature>
<feature type="compositionally biased region" description="Low complexity" evidence="11">
    <location>
        <begin position="521"/>
        <end position="532"/>
    </location>
</feature>
<feature type="region of interest" description="Disordered" evidence="11">
    <location>
        <begin position="825"/>
        <end position="844"/>
    </location>
</feature>
<feature type="repeat" description="HEAT" evidence="10">
    <location>
        <begin position="446"/>
        <end position="484"/>
    </location>
</feature>
<dbReference type="Proteomes" id="UP001372338">
    <property type="component" value="Unassembled WGS sequence"/>
</dbReference>
<dbReference type="GO" id="GO:0035091">
    <property type="term" value="F:phosphatidylinositol binding"/>
    <property type="evidence" value="ECO:0007669"/>
    <property type="project" value="InterPro"/>
</dbReference>
<dbReference type="GO" id="GO:0061863">
    <property type="term" value="F:microtubule plus end polymerase"/>
    <property type="evidence" value="ECO:0007669"/>
    <property type="project" value="InterPro"/>
</dbReference>
<dbReference type="EMBL" id="JAYWIO010000004">
    <property type="protein sequence ID" value="KAK7268294.1"/>
    <property type="molecule type" value="Genomic_DNA"/>
</dbReference>
<dbReference type="GO" id="GO:0043130">
    <property type="term" value="F:ubiquitin binding"/>
    <property type="evidence" value="ECO:0007669"/>
    <property type="project" value="InterPro"/>
</dbReference>
<dbReference type="InterPro" id="IPR045110">
    <property type="entry name" value="XMAP215"/>
</dbReference>
<comment type="subcellular location">
    <subcellularLocation>
        <location evidence="1">Cytoplasm</location>
        <location evidence="1">Cytoskeleton</location>
    </subcellularLocation>
</comment>
<dbReference type="InterPro" id="IPR048491">
    <property type="entry name" value="XMAP215_CLASP_TOG"/>
</dbReference>
<accession>A0AAN9F3X7</accession>
<gene>
    <name evidence="13" type="ORF">RIF29_20991</name>
</gene>
<feature type="compositionally biased region" description="Low complexity" evidence="11">
    <location>
        <begin position="835"/>
        <end position="844"/>
    </location>
</feature>
<keyword evidence="4" id="KW-0677">Repeat</keyword>
<dbReference type="Pfam" id="PF12348">
    <property type="entry name" value="CLASP_N"/>
    <property type="match status" value="1"/>
</dbReference>
<evidence type="ECO:0000313" key="14">
    <source>
        <dbReference type="Proteomes" id="UP001372338"/>
    </source>
</evidence>
<dbReference type="FunFam" id="1.25.10.10:FF:000155">
    <property type="entry name" value="Protein MOR1"/>
    <property type="match status" value="1"/>
</dbReference>
<evidence type="ECO:0000256" key="6">
    <source>
        <dbReference type="ARBA" id="ARBA00025722"/>
    </source>
</evidence>
<dbReference type="SMART" id="SM01349">
    <property type="entry name" value="TOG"/>
    <property type="match status" value="5"/>
</dbReference>
<dbReference type="GO" id="GO:0005874">
    <property type="term" value="C:microtubule"/>
    <property type="evidence" value="ECO:0007669"/>
    <property type="project" value="UniProtKB-KW"/>
</dbReference>
<comment type="caution">
    <text evidence="13">The sequence shown here is derived from an EMBL/GenBank/DDBJ whole genome shotgun (WGS) entry which is preliminary data.</text>
</comment>
<dbReference type="InterPro" id="IPR002014">
    <property type="entry name" value="VHS_dom"/>
</dbReference>
<evidence type="ECO:0000256" key="9">
    <source>
        <dbReference type="ARBA" id="ARBA00082866"/>
    </source>
</evidence>
<protein>
    <recommendedName>
        <fullName evidence="7">Protein MOR1</fullName>
    </recommendedName>
    <alternativeName>
        <fullName evidence="8">Protein GEM1</fullName>
    </alternativeName>
    <alternativeName>
        <fullName evidence="9">Protein MICROTUBULE ORGANIZATION 1</fullName>
    </alternativeName>
</protein>
<keyword evidence="14" id="KW-1185">Reference proteome</keyword>
<dbReference type="SUPFAM" id="SSF48371">
    <property type="entry name" value="ARM repeat"/>
    <property type="match status" value="2"/>
</dbReference>
<keyword evidence="2" id="KW-0963">Cytoplasm</keyword>
<evidence type="ECO:0000256" key="5">
    <source>
        <dbReference type="ARBA" id="ARBA00023212"/>
    </source>
</evidence>
<dbReference type="GO" id="GO:0051010">
    <property type="term" value="F:microtubule plus-end binding"/>
    <property type="evidence" value="ECO:0007669"/>
    <property type="project" value="InterPro"/>
</dbReference>
<dbReference type="GO" id="GO:0007051">
    <property type="term" value="P:spindle organization"/>
    <property type="evidence" value="ECO:0007669"/>
    <property type="project" value="InterPro"/>
</dbReference>
<dbReference type="InterPro" id="IPR034085">
    <property type="entry name" value="TOG"/>
</dbReference>
<organism evidence="13 14">
    <name type="scientific">Crotalaria pallida</name>
    <name type="common">Smooth rattlebox</name>
    <name type="synonym">Crotalaria striata</name>
    <dbReference type="NCBI Taxonomy" id="3830"/>
    <lineage>
        <taxon>Eukaryota</taxon>
        <taxon>Viridiplantae</taxon>
        <taxon>Streptophyta</taxon>
        <taxon>Embryophyta</taxon>
        <taxon>Tracheophyta</taxon>
        <taxon>Spermatophyta</taxon>
        <taxon>Magnoliopsida</taxon>
        <taxon>eudicotyledons</taxon>
        <taxon>Gunneridae</taxon>
        <taxon>Pentapetalae</taxon>
        <taxon>rosids</taxon>
        <taxon>fabids</taxon>
        <taxon>Fabales</taxon>
        <taxon>Fabaceae</taxon>
        <taxon>Papilionoideae</taxon>
        <taxon>50 kb inversion clade</taxon>
        <taxon>genistoids sensu lato</taxon>
        <taxon>core genistoids</taxon>
        <taxon>Crotalarieae</taxon>
        <taxon>Crotalaria</taxon>
    </lineage>
</organism>
<dbReference type="FunFam" id="1.25.10.10:FF:000137">
    <property type="entry name" value="Protein MOR1"/>
    <property type="match status" value="1"/>
</dbReference>
<dbReference type="Gene3D" id="1.25.10.10">
    <property type="entry name" value="Leucine-rich Repeat Variant"/>
    <property type="match status" value="5"/>
</dbReference>
<feature type="compositionally biased region" description="Basic and acidic residues" evidence="11">
    <location>
        <begin position="237"/>
        <end position="246"/>
    </location>
</feature>
<evidence type="ECO:0000256" key="7">
    <source>
        <dbReference type="ARBA" id="ARBA00069484"/>
    </source>
</evidence>
<dbReference type="GO" id="GO:0030951">
    <property type="term" value="P:establishment or maintenance of microtubule cytoskeleton polarity"/>
    <property type="evidence" value="ECO:0007669"/>
    <property type="project" value="InterPro"/>
</dbReference>
<comment type="similarity">
    <text evidence="6">Belongs to the TOG/XMAP215 family.</text>
</comment>
<dbReference type="Pfam" id="PF21040">
    <property type="entry name" value="CEP104-like_TOG"/>
    <property type="match status" value="1"/>
</dbReference>
<feature type="region of interest" description="Disordered" evidence="11">
    <location>
        <begin position="231"/>
        <end position="269"/>
    </location>
</feature>
<name>A0AAN9F3X7_CROPI</name>
<proteinExistence type="inferred from homology"/>
<evidence type="ECO:0000256" key="8">
    <source>
        <dbReference type="ARBA" id="ARBA00079374"/>
    </source>
</evidence>
<dbReference type="PROSITE" id="PS50077">
    <property type="entry name" value="HEAT_REPEAT"/>
    <property type="match status" value="1"/>
</dbReference>
<evidence type="ECO:0000256" key="10">
    <source>
        <dbReference type="PROSITE-ProRule" id="PRU00103"/>
    </source>
</evidence>
<feature type="domain" description="VHS" evidence="12">
    <location>
        <begin position="861"/>
        <end position="967"/>
    </location>
</feature>